<reference evidence="2 3" key="1">
    <citation type="submission" date="2018-06" db="EMBL/GenBank/DDBJ databases">
        <authorList>
            <consortium name="Pathogen Informatics"/>
            <person name="Doyle S."/>
        </authorList>
    </citation>
    <scope>NUCLEOTIDE SEQUENCE [LARGE SCALE GENOMIC DNA]</scope>
    <source>
        <strain evidence="2 3">NCTC13336</strain>
    </source>
</reference>
<dbReference type="RefSeq" id="WP_115308906.1">
    <property type="nucleotide sequence ID" value="NZ_CP091516.1"/>
</dbReference>
<evidence type="ECO:0000313" key="2">
    <source>
        <dbReference type="EMBL" id="STR03076.1"/>
    </source>
</evidence>
<name>A0A377R3K1_9NEIS</name>
<gene>
    <name evidence="1" type="ORF">NCTC13336_01927</name>
    <name evidence="2" type="ORF">NCTC13336_01968</name>
</gene>
<protein>
    <submittedName>
        <fullName evidence="2">Uncharacterized protein</fullName>
    </submittedName>
</protein>
<dbReference type="EMBL" id="UGJJ01000002">
    <property type="protein sequence ID" value="STR03035.1"/>
    <property type="molecule type" value="Genomic_DNA"/>
</dbReference>
<sequence>MTRQYRFGDRVRHPQHGEGFVTAVYPDETEVCFEVYFANDTLGTYTAAELHPVPHPDTERLNWLTKNDSALTERLCDEDGSRLDTPFAVIQKQQEHFEVLAAAADIRQAIDTAMRQKAV</sequence>
<proteinExistence type="predicted"/>
<organism evidence="2 3">
    <name type="scientific">Kingella potus</name>
    <dbReference type="NCBI Taxonomy" id="265175"/>
    <lineage>
        <taxon>Bacteria</taxon>
        <taxon>Pseudomonadati</taxon>
        <taxon>Pseudomonadota</taxon>
        <taxon>Betaproteobacteria</taxon>
        <taxon>Neisseriales</taxon>
        <taxon>Neisseriaceae</taxon>
        <taxon>Kingella</taxon>
    </lineage>
</organism>
<dbReference type="AlphaFoldDB" id="A0A377R3K1"/>
<evidence type="ECO:0000313" key="3">
    <source>
        <dbReference type="Proteomes" id="UP000254293"/>
    </source>
</evidence>
<accession>A0A377R3K1</accession>
<dbReference type="Proteomes" id="UP000254293">
    <property type="component" value="Unassembled WGS sequence"/>
</dbReference>
<dbReference type="EMBL" id="UGJJ01000003">
    <property type="protein sequence ID" value="STR03076.1"/>
    <property type="molecule type" value="Genomic_DNA"/>
</dbReference>
<dbReference type="OrthoDB" id="8613664at2"/>
<keyword evidence="3" id="KW-1185">Reference proteome</keyword>
<evidence type="ECO:0000313" key="1">
    <source>
        <dbReference type="EMBL" id="STR03035.1"/>
    </source>
</evidence>